<name>A0A845AYP3_9SPHN</name>
<dbReference type="EMBL" id="WTYE01000001">
    <property type="protein sequence ID" value="MXP31878.1"/>
    <property type="molecule type" value="Genomic_DNA"/>
</dbReference>
<reference evidence="1 2" key="1">
    <citation type="submission" date="2019-12" db="EMBL/GenBank/DDBJ databases">
        <title>Genomic-based taxomic classification of the family Erythrobacteraceae.</title>
        <authorList>
            <person name="Xu L."/>
        </authorList>
    </citation>
    <scope>NUCLEOTIDE SEQUENCE [LARGE SCALE GENOMIC DNA]</scope>
    <source>
        <strain evidence="1 2">JCM 16677</strain>
    </source>
</reference>
<dbReference type="OrthoDB" id="9805247at2"/>
<sequence length="185" mass="21110">MDHAMHVAAILRNDAFRWHLLGVVAELDLPDCWIAAGFVRNAVWDSLHKRSESPVLGDVDVVWFDRNCSDPARDRAIEHTLHTTEPTIDWSVKNQARMHIRNGDAPYQSATDAMRHWPETATAVAAKRVCSDECEIASPLGLDDLIGLVLRPTIKFTVQKRSIFEERVRSKAWRRKWPMLKCEAS</sequence>
<comment type="caution">
    <text evidence="1">The sequence shown here is derived from an EMBL/GenBank/DDBJ whole genome shotgun (WGS) entry which is preliminary data.</text>
</comment>
<evidence type="ECO:0008006" key="3">
    <source>
        <dbReference type="Google" id="ProtNLM"/>
    </source>
</evidence>
<dbReference type="AlphaFoldDB" id="A0A845AYP3"/>
<dbReference type="PANTHER" id="PTHR39166:SF1">
    <property type="entry name" value="BLL1166 PROTEIN"/>
    <property type="match status" value="1"/>
</dbReference>
<evidence type="ECO:0000313" key="1">
    <source>
        <dbReference type="EMBL" id="MXP31878.1"/>
    </source>
</evidence>
<proteinExistence type="predicted"/>
<dbReference type="Proteomes" id="UP000446786">
    <property type="component" value="Unassembled WGS sequence"/>
</dbReference>
<organism evidence="1 2">
    <name type="scientific">Parerythrobacter jejuensis</name>
    <dbReference type="NCBI Taxonomy" id="795812"/>
    <lineage>
        <taxon>Bacteria</taxon>
        <taxon>Pseudomonadati</taxon>
        <taxon>Pseudomonadota</taxon>
        <taxon>Alphaproteobacteria</taxon>
        <taxon>Sphingomonadales</taxon>
        <taxon>Erythrobacteraceae</taxon>
        <taxon>Parerythrobacter</taxon>
    </lineage>
</organism>
<dbReference type="RefSeq" id="WP_160780409.1">
    <property type="nucleotide sequence ID" value="NZ_BAAAZF010000001.1"/>
</dbReference>
<accession>A0A845AYP3</accession>
<dbReference type="Pfam" id="PF06042">
    <property type="entry name" value="NTP_transf_6"/>
    <property type="match status" value="1"/>
</dbReference>
<dbReference type="InterPro" id="IPR009267">
    <property type="entry name" value="NTP_transf_6"/>
</dbReference>
<protein>
    <recommendedName>
        <fullName evidence="3">Nucleotidyltransferase family protein</fullName>
    </recommendedName>
</protein>
<keyword evidence="2" id="KW-1185">Reference proteome</keyword>
<evidence type="ECO:0000313" key="2">
    <source>
        <dbReference type="Proteomes" id="UP000446786"/>
    </source>
</evidence>
<dbReference type="PANTHER" id="PTHR39166">
    <property type="entry name" value="BLL1166 PROTEIN"/>
    <property type="match status" value="1"/>
</dbReference>
<gene>
    <name evidence="1" type="ORF">GRI94_08580</name>
</gene>